<evidence type="ECO:0000256" key="5">
    <source>
        <dbReference type="ARBA" id="ARBA00023136"/>
    </source>
</evidence>
<sequence length="290" mass="29797">MKAADRGALVLVALLWCVNFVAAKAALASFTLWELRVITFGGAAVVLVAIALCTRTRLRIGDPRDLVRLLIAGAFGIGGFGVFSALALLNTTAGRATICVYTMPIWVVLLARFVLREPITARRSASLALGAAGLVILAWPLLGTGDWLGALYALAAAVSWAIGTVYLKRIDVDAPPIATTAWQLVAAAAVSLVGLVLDPRTAPFLLTGSAAAGLAYNALLGTVIAYLIWFGLLQRISAGAAGLGSLLVPLFGVLASAVLLGEIPTAPDLVGLGLILVAAAIPLIAPAKRS</sequence>
<evidence type="ECO:0000256" key="1">
    <source>
        <dbReference type="ARBA" id="ARBA00004141"/>
    </source>
</evidence>
<evidence type="ECO:0000256" key="6">
    <source>
        <dbReference type="SAM" id="Phobius"/>
    </source>
</evidence>
<dbReference type="InterPro" id="IPR037185">
    <property type="entry name" value="EmrE-like"/>
</dbReference>
<dbReference type="RefSeq" id="WP_346057494.1">
    <property type="nucleotide sequence ID" value="NZ_BAAAOP010000004.1"/>
</dbReference>
<reference evidence="8 9" key="1">
    <citation type="journal article" date="2019" name="Int. J. Syst. Evol. Microbiol.">
        <title>The Global Catalogue of Microorganisms (GCM) 10K type strain sequencing project: providing services to taxonomists for standard genome sequencing and annotation.</title>
        <authorList>
            <consortium name="The Broad Institute Genomics Platform"/>
            <consortium name="The Broad Institute Genome Sequencing Center for Infectious Disease"/>
            <person name="Wu L."/>
            <person name="Ma J."/>
        </authorList>
    </citation>
    <scope>NUCLEOTIDE SEQUENCE [LARGE SCALE GENOMIC DNA]</scope>
    <source>
        <strain evidence="8 9">JCM 14919</strain>
    </source>
</reference>
<accession>A0ABN3B5F6</accession>
<evidence type="ECO:0000313" key="9">
    <source>
        <dbReference type="Proteomes" id="UP001501084"/>
    </source>
</evidence>
<feature type="transmembrane region" description="Helical" evidence="6">
    <location>
        <begin position="95"/>
        <end position="115"/>
    </location>
</feature>
<dbReference type="InterPro" id="IPR050638">
    <property type="entry name" value="AA-Vitamin_Transporters"/>
</dbReference>
<gene>
    <name evidence="8" type="ORF">GCM10009786_08310</name>
</gene>
<feature type="transmembrane region" description="Helical" evidence="6">
    <location>
        <begin position="179"/>
        <end position="197"/>
    </location>
</feature>
<feature type="domain" description="EamA" evidence="7">
    <location>
        <begin position="148"/>
        <end position="281"/>
    </location>
</feature>
<feature type="transmembrane region" description="Helical" evidence="6">
    <location>
        <begin position="269"/>
        <end position="287"/>
    </location>
</feature>
<keyword evidence="3 6" id="KW-0812">Transmembrane</keyword>
<keyword evidence="5 6" id="KW-0472">Membrane</keyword>
<comment type="subcellular location">
    <subcellularLocation>
        <location evidence="1">Membrane</location>
        <topology evidence="1">Multi-pass membrane protein</topology>
    </subcellularLocation>
</comment>
<dbReference type="PANTHER" id="PTHR32322:SF2">
    <property type="entry name" value="EAMA DOMAIN-CONTAINING PROTEIN"/>
    <property type="match status" value="1"/>
</dbReference>
<feature type="transmembrane region" description="Helical" evidence="6">
    <location>
        <begin position="203"/>
        <end position="229"/>
    </location>
</feature>
<feature type="transmembrane region" description="Helical" evidence="6">
    <location>
        <begin position="33"/>
        <end position="54"/>
    </location>
</feature>
<keyword evidence="4 6" id="KW-1133">Transmembrane helix</keyword>
<comment type="caution">
    <text evidence="8">The sequence shown here is derived from an EMBL/GenBank/DDBJ whole genome shotgun (WGS) entry which is preliminary data.</text>
</comment>
<dbReference type="Proteomes" id="UP001501084">
    <property type="component" value="Unassembled WGS sequence"/>
</dbReference>
<evidence type="ECO:0000256" key="3">
    <source>
        <dbReference type="ARBA" id="ARBA00022692"/>
    </source>
</evidence>
<dbReference type="SUPFAM" id="SSF103481">
    <property type="entry name" value="Multidrug resistance efflux transporter EmrE"/>
    <property type="match status" value="2"/>
</dbReference>
<dbReference type="PANTHER" id="PTHR32322">
    <property type="entry name" value="INNER MEMBRANE TRANSPORTER"/>
    <property type="match status" value="1"/>
</dbReference>
<organism evidence="8 9">
    <name type="scientific">Leucobacter alluvii</name>
    <dbReference type="NCBI Taxonomy" id="340321"/>
    <lineage>
        <taxon>Bacteria</taxon>
        <taxon>Bacillati</taxon>
        <taxon>Actinomycetota</taxon>
        <taxon>Actinomycetes</taxon>
        <taxon>Micrococcales</taxon>
        <taxon>Microbacteriaceae</taxon>
        <taxon>Leucobacter</taxon>
    </lineage>
</organism>
<keyword evidence="9" id="KW-1185">Reference proteome</keyword>
<feature type="domain" description="EamA" evidence="7">
    <location>
        <begin position="9"/>
        <end position="137"/>
    </location>
</feature>
<evidence type="ECO:0000256" key="2">
    <source>
        <dbReference type="ARBA" id="ARBA00007362"/>
    </source>
</evidence>
<evidence type="ECO:0000313" key="8">
    <source>
        <dbReference type="EMBL" id="GAA2186664.1"/>
    </source>
</evidence>
<dbReference type="Pfam" id="PF00892">
    <property type="entry name" value="EamA"/>
    <property type="match status" value="2"/>
</dbReference>
<feature type="transmembrane region" description="Helical" evidence="6">
    <location>
        <begin position="241"/>
        <end position="263"/>
    </location>
</feature>
<comment type="similarity">
    <text evidence="2">Belongs to the EamA transporter family.</text>
</comment>
<protein>
    <submittedName>
        <fullName evidence="8">EamA family transporter</fullName>
    </submittedName>
</protein>
<evidence type="ECO:0000259" key="7">
    <source>
        <dbReference type="Pfam" id="PF00892"/>
    </source>
</evidence>
<dbReference type="EMBL" id="BAAAOP010000004">
    <property type="protein sequence ID" value="GAA2186664.1"/>
    <property type="molecule type" value="Genomic_DNA"/>
</dbReference>
<proteinExistence type="inferred from homology"/>
<feature type="transmembrane region" description="Helical" evidence="6">
    <location>
        <begin position="127"/>
        <end position="143"/>
    </location>
</feature>
<dbReference type="InterPro" id="IPR000620">
    <property type="entry name" value="EamA_dom"/>
</dbReference>
<feature type="transmembrane region" description="Helical" evidence="6">
    <location>
        <begin position="66"/>
        <end position="89"/>
    </location>
</feature>
<evidence type="ECO:0000256" key="4">
    <source>
        <dbReference type="ARBA" id="ARBA00022989"/>
    </source>
</evidence>
<feature type="transmembrane region" description="Helical" evidence="6">
    <location>
        <begin position="149"/>
        <end position="167"/>
    </location>
</feature>
<name>A0ABN3B5F6_9MICO</name>